<dbReference type="InterPro" id="IPR036249">
    <property type="entry name" value="Thioredoxin-like_sf"/>
</dbReference>
<keyword evidence="3" id="KW-1015">Disulfide bond</keyword>
<dbReference type="InterPro" id="IPR050553">
    <property type="entry name" value="Thioredoxin_ResA/DsbE_sf"/>
</dbReference>
<evidence type="ECO:0000256" key="2">
    <source>
        <dbReference type="ARBA" id="ARBA00022748"/>
    </source>
</evidence>
<dbReference type="PROSITE" id="PS00194">
    <property type="entry name" value="THIOREDOXIN_1"/>
    <property type="match status" value="1"/>
</dbReference>
<evidence type="ECO:0000256" key="1">
    <source>
        <dbReference type="ARBA" id="ARBA00004196"/>
    </source>
</evidence>
<dbReference type="STRING" id="1503925.TH53_12235"/>
<dbReference type="Gene3D" id="3.40.30.10">
    <property type="entry name" value="Glutaredoxin"/>
    <property type="match status" value="1"/>
</dbReference>
<dbReference type="GO" id="GO:0016491">
    <property type="term" value="F:oxidoreductase activity"/>
    <property type="evidence" value="ECO:0007669"/>
    <property type="project" value="InterPro"/>
</dbReference>
<dbReference type="Proteomes" id="UP000032049">
    <property type="component" value="Unassembled WGS sequence"/>
</dbReference>
<feature type="chain" id="PRO_5002227102" evidence="5">
    <location>
        <begin position="19"/>
        <end position="382"/>
    </location>
</feature>
<gene>
    <name evidence="7" type="ORF">TH53_12235</name>
</gene>
<reference evidence="7 8" key="1">
    <citation type="submission" date="2015-01" db="EMBL/GenBank/DDBJ databases">
        <title>Draft genome sequence of Pedobacter sp. NL19 isolated from sludge of an effluent treatment pond in an abandoned uranium mine.</title>
        <authorList>
            <person name="Santos T."/>
            <person name="Caetano T."/>
            <person name="Covas C."/>
            <person name="Cruz A."/>
            <person name="Mendo S."/>
        </authorList>
    </citation>
    <scope>NUCLEOTIDE SEQUENCE [LARGE SCALE GENOMIC DNA]</scope>
    <source>
        <strain evidence="7 8">NL19</strain>
    </source>
</reference>
<dbReference type="GO" id="GO:0017004">
    <property type="term" value="P:cytochrome complex assembly"/>
    <property type="evidence" value="ECO:0007669"/>
    <property type="project" value="UniProtKB-KW"/>
</dbReference>
<dbReference type="PANTHER" id="PTHR42852:SF6">
    <property type="entry name" value="THIOL:DISULFIDE INTERCHANGE PROTEIN DSBE"/>
    <property type="match status" value="1"/>
</dbReference>
<evidence type="ECO:0000256" key="3">
    <source>
        <dbReference type="ARBA" id="ARBA00023157"/>
    </source>
</evidence>
<evidence type="ECO:0000313" key="7">
    <source>
        <dbReference type="EMBL" id="KIO76919.1"/>
    </source>
</evidence>
<dbReference type="PROSITE" id="PS51352">
    <property type="entry name" value="THIOREDOXIN_2"/>
    <property type="match status" value="1"/>
</dbReference>
<evidence type="ECO:0000256" key="5">
    <source>
        <dbReference type="SAM" id="SignalP"/>
    </source>
</evidence>
<keyword evidence="4" id="KW-0676">Redox-active center</keyword>
<sequence length="382" mass="41944">MTKTIITVLALSPGLAIAQSSFTLKAKVASPGQQKKAYLIYESAGKTIKDSSAIVNGAFQFTGKVEEPTAARLILDHKHEGIEKLKRSRNADFKRLYLDQGTIQLNTTDSVSKSKLSGSKINEEAEVYENYTDGEFTKTAKEVNAAFSKASATQKEDTTFGNALRERYNSASQQRLVLREKYVKDNPDSYFSLEALNDISGNGNSGKADSLFNGLSDRLKISPTGKDIEETIITARKTAVGAIAMDFTQNDVNDKPVKLSDFRGKYVLLDFWASWCGPCRGENPNVVKAFNAYKDKNFTVLGVSLDQQGKKSDWLKAIKDDGLAWTQVSDLQGWKNAASTLYGVRGIPANFLIDPQGKIVGKNLRGKELDKKLKELLGNGTL</sequence>
<dbReference type="CDD" id="cd02966">
    <property type="entry name" value="TlpA_like_family"/>
    <property type="match status" value="1"/>
</dbReference>
<comment type="subcellular location">
    <subcellularLocation>
        <location evidence="1">Cell envelope</location>
    </subcellularLocation>
</comment>
<keyword evidence="2" id="KW-0201">Cytochrome c-type biogenesis</keyword>
<dbReference type="InterPro" id="IPR013766">
    <property type="entry name" value="Thioredoxin_domain"/>
</dbReference>
<dbReference type="Pfam" id="PF00578">
    <property type="entry name" value="AhpC-TSA"/>
    <property type="match status" value="1"/>
</dbReference>
<accession>A0A0D0FWR2</accession>
<protein>
    <submittedName>
        <fullName evidence="7">Contig52, whole genome shotgun sequence</fullName>
    </submittedName>
</protein>
<dbReference type="InterPro" id="IPR025380">
    <property type="entry name" value="DUF4369"/>
</dbReference>
<dbReference type="InterPro" id="IPR000866">
    <property type="entry name" value="AhpC/TSA"/>
</dbReference>
<evidence type="ECO:0000259" key="6">
    <source>
        <dbReference type="PROSITE" id="PS51352"/>
    </source>
</evidence>
<dbReference type="PANTHER" id="PTHR42852">
    <property type="entry name" value="THIOL:DISULFIDE INTERCHANGE PROTEIN DSBE"/>
    <property type="match status" value="1"/>
</dbReference>
<feature type="signal peptide" evidence="5">
    <location>
        <begin position="1"/>
        <end position="18"/>
    </location>
</feature>
<proteinExistence type="predicted"/>
<dbReference type="EMBL" id="JXRA01000052">
    <property type="protein sequence ID" value="KIO76919.1"/>
    <property type="molecule type" value="Genomic_DNA"/>
</dbReference>
<keyword evidence="8" id="KW-1185">Reference proteome</keyword>
<dbReference type="InterPro" id="IPR017937">
    <property type="entry name" value="Thioredoxin_CS"/>
</dbReference>
<keyword evidence="5" id="KW-0732">Signal</keyword>
<evidence type="ECO:0000313" key="8">
    <source>
        <dbReference type="Proteomes" id="UP000032049"/>
    </source>
</evidence>
<comment type="caution">
    <text evidence="7">The sequence shown here is derived from an EMBL/GenBank/DDBJ whole genome shotgun (WGS) entry which is preliminary data.</text>
</comment>
<organism evidence="7 8">
    <name type="scientific">Pedobacter lusitanus</name>
    <dbReference type="NCBI Taxonomy" id="1503925"/>
    <lineage>
        <taxon>Bacteria</taxon>
        <taxon>Pseudomonadati</taxon>
        <taxon>Bacteroidota</taxon>
        <taxon>Sphingobacteriia</taxon>
        <taxon>Sphingobacteriales</taxon>
        <taxon>Sphingobacteriaceae</taxon>
        <taxon>Pedobacter</taxon>
    </lineage>
</organism>
<dbReference type="Pfam" id="PF14289">
    <property type="entry name" value="DUF4369"/>
    <property type="match status" value="1"/>
</dbReference>
<dbReference type="GO" id="GO:0030313">
    <property type="term" value="C:cell envelope"/>
    <property type="evidence" value="ECO:0007669"/>
    <property type="project" value="UniProtKB-SubCell"/>
</dbReference>
<name>A0A0D0FWR2_9SPHI</name>
<dbReference type="GO" id="GO:0016209">
    <property type="term" value="F:antioxidant activity"/>
    <property type="evidence" value="ECO:0007669"/>
    <property type="project" value="InterPro"/>
</dbReference>
<dbReference type="SUPFAM" id="SSF52833">
    <property type="entry name" value="Thioredoxin-like"/>
    <property type="match status" value="1"/>
</dbReference>
<evidence type="ECO:0000256" key="4">
    <source>
        <dbReference type="ARBA" id="ARBA00023284"/>
    </source>
</evidence>
<dbReference type="AlphaFoldDB" id="A0A0D0FWR2"/>
<feature type="domain" description="Thioredoxin" evidence="6">
    <location>
        <begin position="238"/>
        <end position="382"/>
    </location>
</feature>